<proteinExistence type="inferred from homology"/>
<dbReference type="AlphaFoldDB" id="A0A2G9GP12"/>
<dbReference type="OrthoDB" id="1897212at2759"/>
<comment type="caution">
    <text evidence="2">The sequence shown here is derived from an EMBL/GenBank/DDBJ whole genome shotgun (WGS) entry which is preliminary data.</text>
</comment>
<evidence type="ECO:0000256" key="1">
    <source>
        <dbReference type="ARBA" id="ARBA00006974"/>
    </source>
</evidence>
<dbReference type="STRING" id="429701.A0A2G9GP12"/>
<evidence type="ECO:0000313" key="3">
    <source>
        <dbReference type="Proteomes" id="UP000231279"/>
    </source>
</evidence>
<dbReference type="PANTHER" id="PTHR31374">
    <property type="entry name" value="AUXIN-INDUCED PROTEIN-LIKE-RELATED"/>
    <property type="match status" value="1"/>
</dbReference>
<accession>A0A2G9GP12</accession>
<dbReference type="Proteomes" id="UP000231279">
    <property type="component" value="Unassembled WGS sequence"/>
</dbReference>
<reference evidence="3" key="1">
    <citation type="journal article" date="2018" name="Gigascience">
        <title>Genome assembly of the Pink Ipe (Handroanthus impetiginosus, Bignoniaceae), a highly valued, ecologically keystone Neotropical timber forest tree.</title>
        <authorList>
            <person name="Silva-Junior O.B."/>
            <person name="Grattapaglia D."/>
            <person name="Novaes E."/>
            <person name="Collevatti R.G."/>
        </authorList>
    </citation>
    <scope>NUCLEOTIDE SEQUENCE [LARGE SCALE GENOMIC DNA]</scope>
    <source>
        <strain evidence="3">cv. UFG-1</strain>
    </source>
</reference>
<dbReference type="GO" id="GO:0009733">
    <property type="term" value="P:response to auxin"/>
    <property type="evidence" value="ECO:0007669"/>
    <property type="project" value="InterPro"/>
</dbReference>
<name>A0A2G9GP12_9LAMI</name>
<sequence>MAEFEILSNREAGKKKIKKTPKGHIVVYVGEGMKRYVVPISCLKNHDFQKLLEEAAEVYGFYSQGGILLPCNEATFLSVINSKAKS</sequence>
<keyword evidence="3" id="KW-1185">Reference proteome</keyword>
<protein>
    <recommendedName>
        <fullName evidence="4">Small auxin-up RNA</fullName>
    </recommendedName>
</protein>
<gene>
    <name evidence="2" type="ORF">CDL12_20485</name>
</gene>
<evidence type="ECO:0008006" key="4">
    <source>
        <dbReference type="Google" id="ProtNLM"/>
    </source>
</evidence>
<dbReference type="PANTHER" id="PTHR31374:SF423">
    <property type="entry name" value="SAUR-LIKE AUXIN-RESPONSIVE PROTEIN FAMILY"/>
    <property type="match status" value="1"/>
</dbReference>
<evidence type="ECO:0000313" key="2">
    <source>
        <dbReference type="EMBL" id="PIN06952.1"/>
    </source>
</evidence>
<dbReference type="EMBL" id="NKXS01004267">
    <property type="protein sequence ID" value="PIN06952.1"/>
    <property type="molecule type" value="Genomic_DNA"/>
</dbReference>
<organism evidence="2 3">
    <name type="scientific">Handroanthus impetiginosus</name>
    <dbReference type="NCBI Taxonomy" id="429701"/>
    <lineage>
        <taxon>Eukaryota</taxon>
        <taxon>Viridiplantae</taxon>
        <taxon>Streptophyta</taxon>
        <taxon>Embryophyta</taxon>
        <taxon>Tracheophyta</taxon>
        <taxon>Spermatophyta</taxon>
        <taxon>Magnoliopsida</taxon>
        <taxon>eudicotyledons</taxon>
        <taxon>Gunneridae</taxon>
        <taxon>Pentapetalae</taxon>
        <taxon>asterids</taxon>
        <taxon>lamiids</taxon>
        <taxon>Lamiales</taxon>
        <taxon>Bignoniaceae</taxon>
        <taxon>Crescentiina</taxon>
        <taxon>Tabebuia alliance</taxon>
        <taxon>Handroanthus</taxon>
    </lineage>
</organism>
<comment type="similarity">
    <text evidence="1">Belongs to the ARG7 family.</text>
</comment>
<dbReference type="Pfam" id="PF02519">
    <property type="entry name" value="Auxin_inducible"/>
    <property type="match status" value="1"/>
</dbReference>
<dbReference type="InterPro" id="IPR003676">
    <property type="entry name" value="SAUR_fam"/>
</dbReference>